<dbReference type="SUPFAM" id="SSF103647">
    <property type="entry name" value="TSP type-3 repeat"/>
    <property type="match status" value="1"/>
</dbReference>
<dbReference type="Proteomes" id="UP000031666">
    <property type="component" value="Unassembled WGS sequence"/>
</dbReference>
<organism evidence="2 3">
    <name type="scientific">Vibrio ishigakensis</name>
    <dbReference type="NCBI Taxonomy" id="1481914"/>
    <lineage>
        <taxon>Bacteria</taxon>
        <taxon>Pseudomonadati</taxon>
        <taxon>Pseudomonadota</taxon>
        <taxon>Gammaproteobacteria</taxon>
        <taxon>Vibrionales</taxon>
        <taxon>Vibrionaceae</taxon>
        <taxon>Vibrio</taxon>
    </lineage>
</organism>
<dbReference type="PROSITE" id="PS51257">
    <property type="entry name" value="PROKAR_LIPOPROTEIN"/>
    <property type="match status" value="1"/>
</dbReference>
<feature type="compositionally biased region" description="Acidic residues" evidence="1">
    <location>
        <begin position="294"/>
        <end position="321"/>
    </location>
</feature>
<evidence type="ECO:0000313" key="3">
    <source>
        <dbReference type="Proteomes" id="UP000031666"/>
    </source>
</evidence>
<keyword evidence="2" id="KW-0378">Hydrolase</keyword>
<dbReference type="EC" id="3.4.24.3" evidence="2"/>
<feature type="compositionally biased region" description="Basic and acidic residues" evidence="1">
    <location>
        <begin position="326"/>
        <end position="336"/>
    </location>
</feature>
<evidence type="ECO:0000313" key="2">
    <source>
        <dbReference type="EMBL" id="GAM74795.1"/>
    </source>
</evidence>
<dbReference type="GO" id="GO:0005509">
    <property type="term" value="F:calcium ion binding"/>
    <property type="evidence" value="ECO:0007669"/>
    <property type="project" value="InterPro"/>
</dbReference>
<feature type="compositionally biased region" description="Acidic residues" evidence="1">
    <location>
        <begin position="274"/>
        <end position="286"/>
    </location>
</feature>
<dbReference type="AlphaFoldDB" id="A0A0B8Q599"/>
<dbReference type="STRING" id="1481914.JCM19241_1138"/>
<dbReference type="InterPro" id="IPR028974">
    <property type="entry name" value="TSP_type-3_rpt"/>
</dbReference>
<dbReference type="Gene3D" id="4.10.1080.10">
    <property type="entry name" value="TSP type-3 repeat"/>
    <property type="match status" value="1"/>
</dbReference>
<name>A0A0B8Q599_9VIBR</name>
<gene>
    <name evidence="2" type="ORF">JCM19241_1138</name>
</gene>
<evidence type="ECO:0000256" key="1">
    <source>
        <dbReference type="SAM" id="MobiDB-lite"/>
    </source>
</evidence>
<comment type="caution">
    <text evidence="2">The sequence shown here is derived from an EMBL/GenBank/DDBJ whole genome shotgun (WGS) entry which is preliminary data.</text>
</comment>
<dbReference type="EMBL" id="BBSC01000003">
    <property type="protein sequence ID" value="GAM74795.1"/>
    <property type="molecule type" value="Genomic_DNA"/>
</dbReference>
<proteinExistence type="predicted"/>
<protein>
    <submittedName>
        <fullName evidence="2">Microbial collagenase</fullName>
        <ecNumber evidence="2">3.4.24.3</ecNumber>
    </submittedName>
</protein>
<accession>A0A0B8Q599</accession>
<reference evidence="2 3" key="1">
    <citation type="submission" date="2015-01" db="EMBL/GenBank/DDBJ databases">
        <title>Vibrio sp. C94 JCM 19241 whole genome shotgun sequence.</title>
        <authorList>
            <person name="Sawabe T."/>
            <person name="Meirelles P."/>
            <person name="Feng G."/>
            <person name="Sayaka M."/>
            <person name="Hattori M."/>
            <person name="Ohkuma M."/>
        </authorList>
    </citation>
    <scope>NUCLEOTIDE SEQUENCE [LARGE SCALE GENOMIC DNA]</scope>
    <source>
        <strain evidence="3">JCM 19241</strain>
    </source>
</reference>
<dbReference type="GO" id="GO:0004222">
    <property type="term" value="F:metalloendopeptidase activity"/>
    <property type="evidence" value="ECO:0007669"/>
    <property type="project" value="UniProtKB-EC"/>
</dbReference>
<reference evidence="2 3" key="2">
    <citation type="submission" date="2015-01" db="EMBL/GenBank/DDBJ databases">
        <authorList>
            <consortium name="NBRP consortium"/>
            <person name="Sawabe T."/>
            <person name="Meirelles P."/>
            <person name="Feng G."/>
            <person name="Sayaka M."/>
            <person name="Hattori M."/>
            <person name="Ohkuma M."/>
        </authorList>
    </citation>
    <scope>NUCLEOTIDE SEQUENCE [LARGE SCALE GENOMIC DNA]</scope>
    <source>
        <strain evidence="3">JCM 19241</strain>
    </source>
</reference>
<feature type="region of interest" description="Disordered" evidence="1">
    <location>
        <begin position="247"/>
        <end position="366"/>
    </location>
</feature>
<sequence length="478" mass="52052">MRLNKIALALGLTSMVGLIGCEDSSSTPPVNAPTQSFYQVKAIDGYLQHAKVWLDLNGNFEQDANEPSTTSGAGGVAELDVTQVVEQGLSPESYQVIVQAIAGETIDEDKPDTPLSSGFTMSAPAGEVNVTPLSTLVNIKLSESITDDMSAEKIAEMKKQAVSELASELGIDETAVLSDYVAKKDSDEQATSDAAQQAAYAARSIVESEQVLPETPQEMNEVVEEVKESDSETDFEKLAAVVNNEIKKEVEDTPDPQMLEDAQPAIDKNADMTIDSDQDGVPDELDPFPQDSSEWMDNDEDGIGDHSDTDDDDDGFTDDVDVFPLDAKKAGDHDGDGTDSVNDQYPYDFDNDSYPDAEDDFPKDPAEWLDSDGDEVGDNADVFPDDPTEWADSDGDEVGDNEDAFRMTLMNLKIVTATRSVTIRTDSHLTLMKRTIRTMMAMATTGMPSQQMLTNLLRMYSPLKKQPNRLCSSCVKNQ</sequence>
<feature type="compositionally biased region" description="Acidic residues" evidence="1">
    <location>
        <begin position="349"/>
        <end position="359"/>
    </location>
</feature>